<feature type="domain" description="RNA polymerase sigma-70 region 2" evidence="7">
    <location>
        <begin position="43"/>
        <end position="111"/>
    </location>
</feature>
<evidence type="ECO:0000256" key="6">
    <source>
        <dbReference type="SAM" id="MobiDB-lite"/>
    </source>
</evidence>
<comment type="caution">
    <text evidence="9">The sequence shown here is derived from an EMBL/GenBank/DDBJ whole genome shotgun (WGS) entry which is preliminary data.</text>
</comment>
<comment type="similarity">
    <text evidence="1">Belongs to the sigma-70 factor family. ECF subfamily.</text>
</comment>
<dbReference type="RefSeq" id="WP_146522328.1">
    <property type="nucleotide sequence ID" value="NZ_CP151726.1"/>
</dbReference>
<dbReference type="InterPro" id="IPR014284">
    <property type="entry name" value="RNA_pol_sigma-70_dom"/>
</dbReference>
<evidence type="ECO:0000259" key="8">
    <source>
        <dbReference type="Pfam" id="PF08281"/>
    </source>
</evidence>
<dbReference type="InterPro" id="IPR007627">
    <property type="entry name" value="RNA_pol_sigma70_r2"/>
</dbReference>
<dbReference type="EMBL" id="SJPN01000007">
    <property type="protein sequence ID" value="TWT94468.1"/>
    <property type="molecule type" value="Genomic_DNA"/>
</dbReference>
<dbReference type="InterPro" id="IPR013324">
    <property type="entry name" value="RNA_pol_sigma_r3/r4-like"/>
</dbReference>
<dbReference type="GO" id="GO:0006352">
    <property type="term" value="P:DNA-templated transcription initiation"/>
    <property type="evidence" value="ECO:0007669"/>
    <property type="project" value="InterPro"/>
</dbReference>
<organism evidence="9 10">
    <name type="scientific">Stieleria varia</name>
    <dbReference type="NCBI Taxonomy" id="2528005"/>
    <lineage>
        <taxon>Bacteria</taxon>
        <taxon>Pseudomonadati</taxon>
        <taxon>Planctomycetota</taxon>
        <taxon>Planctomycetia</taxon>
        <taxon>Pirellulales</taxon>
        <taxon>Pirellulaceae</taxon>
        <taxon>Stieleria</taxon>
    </lineage>
</organism>
<dbReference type="OrthoDB" id="291970at2"/>
<dbReference type="AlphaFoldDB" id="A0A5C6A593"/>
<reference evidence="9 10" key="1">
    <citation type="submission" date="2019-02" db="EMBL/GenBank/DDBJ databases">
        <title>Deep-cultivation of Planctomycetes and their phenomic and genomic characterization uncovers novel biology.</title>
        <authorList>
            <person name="Wiegand S."/>
            <person name="Jogler M."/>
            <person name="Boedeker C."/>
            <person name="Pinto D."/>
            <person name="Vollmers J."/>
            <person name="Rivas-Marin E."/>
            <person name="Kohn T."/>
            <person name="Peeters S.H."/>
            <person name="Heuer A."/>
            <person name="Rast P."/>
            <person name="Oberbeckmann S."/>
            <person name="Bunk B."/>
            <person name="Jeske O."/>
            <person name="Meyerdierks A."/>
            <person name="Storesund J.E."/>
            <person name="Kallscheuer N."/>
            <person name="Luecker S."/>
            <person name="Lage O.M."/>
            <person name="Pohl T."/>
            <person name="Merkel B.J."/>
            <person name="Hornburger P."/>
            <person name="Mueller R.-W."/>
            <person name="Bruemmer F."/>
            <person name="Labrenz M."/>
            <person name="Spormann A.M."/>
            <person name="Op Den Camp H."/>
            <person name="Overmann J."/>
            <person name="Amann R."/>
            <person name="Jetten M.S.M."/>
            <person name="Mascher T."/>
            <person name="Medema M.H."/>
            <person name="Devos D.P."/>
            <person name="Kaster A.-K."/>
            <person name="Ovreas L."/>
            <person name="Rohde M."/>
            <person name="Galperin M.Y."/>
            <person name="Jogler C."/>
        </authorList>
    </citation>
    <scope>NUCLEOTIDE SEQUENCE [LARGE SCALE GENOMIC DNA]</scope>
    <source>
        <strain evidence="9 10">Pla52n</strain>
    </source>
</reference>
<dbReference type="Pfam" id="PF04542">
    <property type="entry name" value="Sigma70_r2"/>
    <property type="match status" value="1"/>
</dbReference>
<feature type="domain" description="RNA polymerase sigma factor 70 region 4 type 2" evidence="8">
    <location>
        <begin position="163"/>
        <end position="215"/>
    </location>
</feature>
<dbReference type="InterPro" id="IPR039425">
    <property type="entry name" value="RNA_pol_sigma-70-like"/>
</dbReference>
<keyword evidence="2" id="KW-0805">Transcription regulation</keyword>
<evidence type="ECO:0000256" key="5">
    <source>
        <dbReference type="ARBA" id="ARBA00023163"/>
    </source>
</evidence>
<dbReference type="Gene3D" id="1.10.10.10">
    <property type="entry name" value="Winged helix-like DNA-binding domain superfamily/Winged helix DNA-binding domain"/>
    <property type="match status" value="1"/>
</dbReference>
<dbReference type="NCBIfam" id="TIGR02937">
    <property type="entry name" value="sigma70-ECF"/>
    <property type="match status" value="1"/>
</dbReference>
<accession>A0A5C6A593</accession>
<sequence>MESEENAPDDDAAIEQLECEDWGGDAQLIARVKQRDADALAQLIQHHQNRLAGFIRAITGEHLLKLVEVDDLVQEVSATALSSLQTAPLEQYEPMQWLQHVARRRVVDAHRFHFGAQRRDANRQQSMNAGGADGDSPGMGLEQMLAASMTSPSAAFSRDIRMMRLQEAIEGLNDEQKSAVRMRYAEGLPTKEIAERLGKTDVAVRVLLSRSMRQLEKILEDVRPSR</sequence>
<evidence type="ECO:0000256" key="2">
    <source>
        <dbReference type="ARBA" id="ARBA00023015"/>
    </source>
</evidence>
<keyword evidence="10" id="KW-1185">Reference proteome</keyword>
<evidence type="ECO:0000259" key="7">
    <source>
        <dbReference type="Pfam" id="PF04542"/>
    </source>
</evidence>
<dbReference type="InterPro" id="IPR013249">
    <property type="entry name" value="RNA_pol_sigma70_r4_t2"/>
</dbReference>
<proteinExistence type="inferred from homology"/>
<dbReference type="GO" id="GO:0003677">
    <property type="term" value="F:DNA binding"/>
    <property type="evidence" value="ECO:0007669"/>
    <property type="project" value="UniProtKB-KW"/>
</dbReference>
<dbReference type="PANTHER" id="PTHR43133">
    <property type="entry name" value="RNA POLYMERASE ECF-TYPE SIGMA FACTO"/>
    <property type="match status" value="1"/>
</dbReference>
<evidence type="ECO:0000313" key="10">
    <source>
        <dbReference type="Proteomes" id="UP000320176"/>
    </source>
</evidence>
<feature type="region of interest" description="Disordered" evidence="6">
    <location>
        <begin position="117"/>
        <end position="140"/>
    </location>
</feature>
<evidence type="ECO:0000256" key="3">
    <source>
        <dbReference type="ARBA" id="ARBA00023082"/>
    </source>
</evidence>
<dbReference type="PANTHER" id="PTHR43133:SF8">
    <property type="entry name" value="RNA POLYMERASE SIGMA FACTOR HI_1459-RELATED"/>
    <property type="match status" value="1"/>
</dbReference>
<dbReference type="GO" id="GO:0016987">
    <property type="term" value="F:sigma factor activity"/>
    <property type="evidence" value="ECO:0007669"/>
    <property type="project" value="UniProtKB-KW"/>
</dbReference>
<dbReference type="Gene3D" id="1.10.1740.10">
    <property type="match status" value="1"/>
</dbReference>
<keyword evidence="5" id="KW-0804">Transcription</keyword>
<dbReference type="Pfam" id="PF08281">
    <property type="entry name" value="Sigma70_r4_2"/>
    <property type="match status" value="1"/>
</dbReference>
<name>A0A5C6A593_9BACT</name>
<dbReference type="InterPro" id="IPR036388">
    <property type="entry name" value="WH-like_DNA-bd_sf"/>
</dbReference>
<gene>
    <name evidence="9" type="ORF">Pla52n_52890</name>
</gene>
<dbReference type="InterPro" id="IPR013325">
    <property type="entry name" value="RNA_pol_sigma_r2"/>
</dbReference>
<dbReference type="Proteomes" id="UP000320176">
    <property type="component" value="Unassembled WGS sequence"/>
</dbReference>
<dbReference type="CDD" id="cd06171">
    <property type="entry name" value="Sigma70_r4"/>
    <property type="match status" value="1"/>
</dbReference>
<evidence type="ECO:0000256" key="1">
    <source>
        <dbReference type="ARBA" id="ARBA00010641"/>
    </source>
</evidence>
<dbReference type="SUPFAM" id="SSF88946">
    <property type="entry name" value="Sigma2 domain of RNA polymerase sigma factors"/>
    <property type="match status" value="1"/>
</dbReference>
<evidence type="ECO:0000256" key="4">
    <source>
        <dbReference type="ARBA" id="ARBA00023125"/>
    </source>
</evidence>
<keyword evidence="4" id="KW-0238">DNA-binding</keyword>
<protein>
    <submittedName>
        <fullName evidence="9">RNA polymerase sigma factor</fullName>
    </submittedName>
</protein>
<keyword evidence="3" id="KW-0731">Sigma factor</keyword>
<dbReference type="SUPFAM" id="SSF88659">
    <property type="entry name" value="Sigma3 and sigma4 domains of RNA polymerase sigma factors"/>
    <property type="match status" value="1"/>
</dbReference>
<evidence type="ECO:0000313" key="9">
    <source>
        <dbReference type="EMBL" id="TWT94468.1"/>
    </source>
</evidence>